<evidence type="ECO:0000313" key="2">
    <source>
        <dbReference type="EMBL" id="GAC69275.1"/>
    </source>
</evidence>
<feature type="transmembrane region" description="Helical" evidence="1">
    <location>
        <begin position="86"/>
        <end position="109"/>
    </location>
</feature>
<evidence type="ECO:0000313" key="3">
    <source>
        <dbReference type="Proteomes" id="UP000011666"/>
    </source>
</evidence>
<dbReference type="OrthoDB" id="8535577at2"/>
<dbReference type="RefSeq" id="WP_007622184.1">
    <property type="nucleotide sequence ID" value="NZ_BANX01000023.1"/>
</dbReference>
<keyword evidence="1" id="KW-1133">Transmembrane helix</keyword>
<comment type="caution">
    <text evidence="2">The sequence shown here is derived from an EMBL/GenBank/DDBJ whole genome shotgun (WGS) entry which is preliminary data.</text>
</comment>
<dbReference type="STRING" id="1223545.GS4_23_00720"/>
<dbReference type="InterPro" id="IPR018723">
    <property type="entry name" value="DUF2254_membrane"/>
</dbReference>
<reference evidence="2 3" key="1">
    <citation type="submission" date="2013-01" db="EMBL/GenBank/DDBJ databases">
        <title>Whole genome shotgun sequence of Gordonia soli NBRC 108243.</title>
        <authorList>
            <person name="Isaki-Nakamura S."/>
            <person name="Hosoyama A."/>
            <person name="Tsuchikane K."/>
            <person name="Ando Y."/>
            <person name="Baba S."/>
            <person name="Ohji S."/>
            <person name="Hamada M."/>
            <person name="Tamura T."/>
            <person name="Yamazoe A."/>
            <person name="Yamazaki S."/>
            <person name="Fujita N."/>
        </authorList>
    </citation>
    <scope>NUCLEOTIDE SEQUENCE [LARGE SCALE GENOMIC DNA]</scope>
    <source>
        <strain evidence="2 3">NBRC 108243</strain>
    </source>
</reference>
<feature type="transmembrane region" description="Helical" evidence="1">
    <location>
        <begin position="184"/>
        <end position="203"/>
    </location>
</feature>
<dbReference type="AlphaFoldDB" id="M0QKV4"/>
<name>M0QKV4_9ACTN</name>
<feature type="transmembrane region" description="Helical" evidence="1">
    <location>
        <begin position="332"/>
        <end position="355"/>
    </location>
</feature>
<dbReference type="Pfam" id="PF10011">
    <property type="entry name" value="DUF2254"/>
    <property type="match status" value="1"/>
</dbReference>
<keyword evidence="1" id="KW-0812">Transmembrane</keyword>
<feature type="transmembrane region" description="Helical" evidence="1">
    <location>
        <begin position="60"/>
        <end position="79"/>
    </location>
</feature>
<accession>M0QKV4</accession>
<gene>
    <name evidence="2" type="ORF">GS4_23_00720</name>
</gene>
<feature type="transmembrane region" description="Helical" evidence="1">
    <location>
        <begin position="376"/>
        <end position="396"/>
    </location>
</feature>
<feature type="transmembrane region" description="Helical" evidence="1">
    <location>
        <begin position="408"/>
        <end position="431"/>
    </location>
</feature>
<keyword evidence="3" id="KW-1185">Reference proteome</keyword>
<evidence type="ECO:0008006" key="4">
    <source>
        <dbReference type="Google" id="ProtNLM"/>
    </source>
</evidence>
<dbReference type="EMBL" id="BANX01000023">
    <property type="protein sequence ID" value="GAC69275.1"/>
    <property type="molecule type" value="Genomic_DNA"/>
</dbReference>
<dbReference type="eggNOG" id="COG4325">
    <property type="taxonomic scope" value="Bacteria"/>
</dbReference>
<feature type="transmembrane region" description="Helical" evidence="1">
    <location>
        <begin position="292"/>
        <end position="312"/>
    </location>
</feature>
<proteinExistence type="predicted"/>
<sequence length="731" mass="80058">MTRWFEHTVVDTGRLPLFFLLVAFVLTFLFIRFSVRMIRAEVSWWPGNVTPGGVHMHHEFFGVILMLLSGFALVALANFETPIANCVLASFFGIGSALVLDEFALILHLRDVYWEEEGRSSIDAVFVAVAIGLLFLLGLRPIGFGEFDEFREAGDTATRVVVLIALAIIVGLAVVTLLKGKLWTGLVGLFVPPLLFVGALRVARPASPWARWRYTSRPGKRAKSLRRERRYREPVVRWKIVLQEAVAGRFGIPDEPPALPLAHDPELPPAIKAPNALATAIRWRRTRHQLELVPIWRLPVILVSLAMVAAFACVGLDDSLQLDALNAGTTATLLAVIAGAMATLTGLVFTAVTLAMQFGASQISIRVVPMLQREPVMRWSIGVFLATFVFTLIVALDLTVSGDDDPAPGISTGIALALTLASAYLFIALVAKVGSILNSAQLLRWIDSEGRGAIRRAYPADAPLPTGVSAPADAPVDTSEPIIINLREIPTRGRVLLAIDLPRIQRLALRWDVRVDLLVGIGDYVPHSGAVFEVRGDRRAVRPHQLLAALLFGDTHRPAVSPAAALQSISDIALKALSPAVNDASRAVQALDHIEDLLLMLAPRVHTESNSPELSTIRGYRRSWADYVSIGTDEIRHHSRGSAQVQRRLRALFDALSEQCSPEQQAPLRARIDALDEQLDAEWAIGLDRDLARASDRQGFGTETGRWSRVRRLSIDHQRERGADDGGVVAD</sequence>
<organism evidence="2 3">
    <name type="scientific">Gordonia soli NBRC 108243</name>
    <dbReference type="NCBI Taxonomy" id="1223545"/>
    <lineage>
        <taxon>Bacteria</taxon>
        <taxon>Bacillati</taxon>
        <taxon>Actinomycetota</taxon>
        <taxon>Actinomycetes</taxon>
        <taxon>Mycobacteriales</taxon>
        <taxon>Gordoniaceae</taxon>
        <taxon>Gordonia</taxon>
    </lineage>
</organism>
<feature type="transmembrane region" description="Helical" evidence="1">
    <location>
        <begin position="12"/>
        <end position="35"/>
    </location>
</feature>
<keyword evidence="1" id="KW-0472">Membrane</keyword>
<dbReference type="Proteomes" id="UP000011666">
    <property type="component" value="Unassembled WGS sequence"/>
</dbReference>
<evidence type="ECO:0000256" key="1">
    <source>
        <dbReference type="SAM" id="Phobius"/>
    </source>
</evidence>
<feature type="transmembrane region" description="Helical" evidence="1">
    <location>
        <begin position="121"/>
        <end position="139"/>
    </location>
</feature>
<protein>
    <recommendedName>
        <fullName evidence="4">DUF2254 domain-containing protein</fullName>
    </recommendedName>
</protein>
<feature type="transmembrane region" description="Helical" evidence="1">
    <location>
        <begin position="160"/>
        <end position="178"/>
    </location>
</feature>